<accession>A0A668A528</accession>
<evidence type="ECO:0000256" key="8">
    <source>
        <dbReference type="PROSITE-ProRule" id="PRU01172"/>
    </source>
</evidence>
<evidence type="ECO:0000256" key="6">
    <source>
        <dbReference type="ARBA" id="ARBA00023157"/>
    </source>
</evidence>
<dbReference type="InterPro" id="IPR001759">
    <property type="entry name" value="PTX_dom"/>
</dbReference>
<comment type="similarity">
    <text evidence="7 9">Belongs to the pentraxin family.</text>
</comment>
<protein>
    <recommendedName>
        <fullName evidence="9">Pentraxin family member</fullName>
    </recommendedName>
</protein>
<evidence type="ECO:0000256" key="4">
    <source>
        <dbReference type="ARBA" id="ARBA00022729"/>
    </source>
</evidence>
<comment type="cofactor">
    <cofactor evidence="9">
        <name>Ca(2+)</name>
        <dbReference type="ChEBI" id="CHEBI:29108"/>
    </cofactor>
    <text evidence="9">Binds 2 calcium ions per subunit.</text>
</comment>
<dbReference type="PROSITE" id="PS51828">
    <property type="entry name" value="PTX_2"/>
    <property type="match status" value="1"/>
</dbReference>
<comment type="subcellular location">
    <subcellularLocation>
        <location evidence="1 9">Secreted</location>
    </subcellularLocation>
</comment>
<evidence type="ECO:0000256" key="3">
    <source>
        <dbReference type="ARBA" id="ARBA00022723"/>
    </source>
</evidence>
<dbReference type="SUPFAM" id="SSF49899">
    <property type="entry name" value="Concanavalin A-like lectins/glucanases"/>
    <property type="match status" value="1"/>
</dbReference>
<dbReference type="PANTHER" id="PTHR45869:SF7">
    <property type="entry name" value="C-REACTIVE PROTEIN"/>
    <property type="match status" value="1"/>
</dbReference>
<dbReference type="FunFam" id="2.60.120.200:FF:000070">
    <property type="entry name" value="Serum amyloid P-component"/>
    <property type="match status" value="1"/>
</dbReference>
<proteinExistence type="inferred from homology"/>
<dbReference type="Ensembl" id="ENSMMDT00005049337.1">
    <property type="protein sequence ID" value="ENSMMDP00005048387.1"/>
    <property type="gene ID" value="ENSMMDG00005021990.1"/>
</dbReference>
<reference evidence="11" key="2">
    <citation type="submission" date="2025-08" db="UniProtKB">
        <authorList>
            <consortium name="Ensembl"/>
        </authorList>
    </citation>
    <scope>IDENTIFICATION</scope>
</reference>
<evidence type="ECO:0000313" key="12">
    <source>
        <dbReference type="Proteomes" id="UP000472263"/>
    </source>
</evidence>
<evidence type="ECO:0000256" key="7">
    <source>
        <dbReference type="ARBA" id="ARBA00038102"/>
    </source>
</evidence>
<name>A0A668A528_9TELE</name>
<reference evidence="11" key="3">
    <citation type="submission" date="2025-09" db="UniProtKB">
        <authorList>
            <consortium name="Ensembl"/>
        </authorList>
    </citation>
    <scope>IDENTIFICATION</scope>
</reference>
<dbReference type="PRINTS" id="PR00895">
    <property type="entry name" value="PENTAXIN"/>
</dbReference>
<sequence length="219" mass="24513">QRLIVITWMMSTINLSGKMFTFPQQTSTAHVKLSTTREDFSAVTACLRSFTDLSRNHILFSLATPSAANDFLLFKKAAAGQIEVYARDVTAVFDGQEYKLNAWLSVCATWDSASGLEQLWLNGKPSCRKFTSAGSNITGHTIITLGQEQDSHGGGFDAKQSFVGMISDVHMWDHVLSPCEISRYMDNLNFTPGNVLNWRELDFQIIGRVLLEEKQNICY</sequence>
<comment type="caution">
    <text evidence="8">Lacks conserved residue(s) required for the propagation of feature annotation.</text>
</comment>
<keyword evidence="5 9" id="KW-0106">Calcium</keyword>
<organism evidence="11 12">
    <name type="scientific">Myripristis murdjan</name>
    <name type="common">pinecone soldierfish</name>
    <dbReference type="NCBI Taxonomy" id="586833"/>
    <lineage>
        <taxon>Eukaryota</taxon>
        <taxon>Metazoa</taxon>
        <taxon>Chordata</taxon>
        <taxon>Craniata</taxon>
        <taxon>Vertebrata</taxon>
        <taxon>Euteleostomi</taxon>
        <taxon>Actinopterygii</taxon>
        <taxon>Neopterygii</taxon>
        <taxon>Teleostei</taxon>
        <taxon>Neoteleostei</taxon>
        <taxon>Acanthomorphata</taxon>
        <taxon>Holocentriformes</taxon>
        <taxon>Holocentridae</taxon>
        <taxon>Myripristis</taxon>
    </lineage>
</organism>
<keyword evidence="3 9" id="KW-0479">Metal-binding</keyword>
<dbReference type="InterPro" id="IPR013320">
    <property type="entry name" value="ConA-like_dom_sf"/>
</dbReference>
<keyword evidence="6" id="KW-1015">Disulfide bond</keyword>
<comment type="subunit">
    <text evidence="9">Homopentamer. Pentaxin (or pentraxin) have a discoid arrangement of 5 non-covalently bound subunits.</text>
</comment>
<dbReference type="Pfam" id="PF00354">
    <property type="entry name" value="Pentaxin"/>
    <property type="match status" value="1"/>
</dbReference>
<evidence type="ECO:0000256" key="2">
    <source>
        <dbReference type="ARBA" id="ARBA00022525"/>
    </source>
</evidence>
<dbReference type="GO" id="GO:0046872">
    <property type="term" value="F:metal ion binding"/>
    <property type="evidence" value="ECO:0007669"/>
    <property type="project" value="UniProtKB-KW"/>
</dbReference>
<dbReference type="GO" id="GO:0005576">
    <property type="term" value="C:extracellular region"/>
    <property type="evidence" value="ECO:0007669"/>
    <property type="project" value="UniProtKB-SubCell"/>
</dbReference>
<feature type="domain" description="Pentraxin (PTX)" evidence="10">
    <location>
        <begin position="16"/>
        <end position="218"/>
    </location>
</feature>
<dbReference type="Gene3D" id="2.60.120.200">
    <property type="match status" value="1"/>
</dbReference>
<dbReference type="InterPro" id="IPR051005">
    <property type="entry name" value="Pentraxin_domain"/>
</dbReference>
<reference evidence="11" key="1">
    <citation type="submission" date="2019-06" db="EMBL/GenBank/DDBJ databases">
        <authorList>
            <consortium name="Wellcome Sanger Institute Data Sharing"/>
        </authorList>
    </citation>
    <scope>NUCLEOTIDE SEQUENCE [LARGE SCALE GENOMIC DNA]</scope>
</reference>
<dbReference type="GeneTree" id="ENSGT01100000263515"/>
<evidence type="ECO:0000256" key="1">
    <source>
        <dbReference type="ARBA" id="ARBA00004613"/>
    </source>
</evidence>
<keyword evidence="4" id="KW-0732">Signal</keyword>
<evidence type="ECO:0000256" key="9">
    <source>
        <dbReference type="RuleBase" id="RU362112"/>
    </source>
</evidence>
<dbReference type="AlphaFoldDB" id="A0A668A528"/>
<dbReference type="Proteomes" id="UP000472263">
    <property type="component" value="Chromosome 16"/>
</dbReference>
<evidence type="ECO:0000256" key="5">
    <source>
        <dbReference type="ARBA" id="ARBA00022837"/>
    </source>
</evidence>
<dbReference type="PANTHER" id="PTHR45869">
    <property type="entry name" value="C-REACTIVE PROTEIN-RELATED"/>
    <property type="match status" value="1"/>
</dbReference>
<dbReference type="SMART" id="SM00159">
    <property type="entry name" value="PTX"/>
    <property type="match status" value="1"/>
</dbReference>
<evidence type="ECO:0000313" key="11">
    <source>
        <dbReference type="Ensembl" id="ENSMMDP00005048387.1"/>
    </source>
</evidence>
<keyword evidence="2" id="KW-0964">Secreted</keyword>
<keyword evidence="12" id="KW-1185">Reference proteome</keyword>
<evidence type="ECO:0000259" key="10">
    <source>
        <dbReference type="PROSITE" id="PS51828"/>
    </source>
</evidence>